<reference evidence="3" key="1">
    <citation type="journal article" date="2011" name="MBio">
        <title>Novel metabolic attributes of the genus Cyanothece, comprising a group of unicellular nitrogen-fixing Cyanobacteria.</title>
        <authorList>
            <person name="Bandyopadhyay A."/>
            <person name="Elvitigala T."/>
            <person name="Welsh E."/>
            <person name="Stockel J."/>
            <person name="Liberton M."/>
            <person name="Min H."/>
            <person name="Sherman L.A."/>
            <person name="Pakrasi H.B."/>
        </authorList>
    </citation>
    <scope>NUCLEOTIDE SEQUENCE [LARGE SCALE GENOMIC DNA]</scope>
    <source>
        <strain evidence="3">PCC 7822</strain>
    </source>
</reference>
<evidence type="ECO:0008006" key="4">
    <source>
        <dbReference type="Google" id="ProtNLM"/>
    </source>
</evidence>
<evidence type="ECO:0000313" key="2">
    <source>
        <dbReference type="EMBL" id="ADN13408.1"/>
    </source>
</evidence>
<keyword evidence="1" id="KW-0472">Membrane</keyword>
<gene>
    <name evidence="2" type="ordered locus">Cyan7822_1410</name>
</gene>
<accession>E0UIU9</accession>
<feature type="transmembrane region" description="Helical" evidence="1">
    <location>
        <begin position="235"/>
        <end position="254"/>
    </location>
</feature>
<feature type="transmembrane region" description="Helical" evidence="1">
    <location>
        <begin position="97"/>
        <end position="120"/>
    </location>
</feature>
<proteinExistence type="predicted"/>
<dbReference type="OrthoDB" id="980055at2"/>
<evidence type="ECO:0000313" key="3">
    <source>
        <dbReference type="Proteomes" id="UP000008206"/>
    </source>
</evidence>
<sequence>MRTPSLSLKFNLAVSLIWGVVFIAWAIALLTNIFAHIHWLDYNSLIESNHYSLGLKLFLFLLSWQVMIVGMMLPSSLPLVQLFALMSQKQSEKTFSVALLVLLLGYLTVWTGFALAAFWSALGLNFLFLDFPLLEEYPEIISSASLFLAGIFQFSKLKERCLKVCRHPVSFLHHHYQQGLKAAWHLGLNHGLYCLGCCWALMLVMFATGVGHLAVMLLLGAVMVIEKTSHWGQKFVPIVGVGFILWAIGIIIYYSV</sequence>
<dbReference type="EMBL" id="CP002198">
    <property type="protein sequence ID" value="ADN13408.1"/>
    <property type="molecule type" value="Genomic_DNA"/>
</dbReference>
<name>E0UIU9_GLOV7</name>
<organism evidence="2 3">
    <name type="scientific">Gloeothece verrucosa (strain PCC 7822)</name>
    <name type="common">Cyanothece sp. (strain PCC 7822)</name>
    <dbReference type="NCBI Taxonomy" id="497965"/>
    <lineage>
        <taxon>Bacteria</taxon>
        <taxon>Bacillati</taxon>
        <taxon>Cyanobacteriota</taxon>
        <taxon>Cyanophyceae</taxon>
        <taxon>Oscillatoriophycideae</taxon>
        <taxon>Chroococcales</taxon>
        <taxon>Aphanothecaceae</taxon>
        <taxon>Gloeothece</taxon>
        <taxon>Gloeothece verrucosa</taxon>
    </lineage>
</organism>
<dbReference type="AlphaFoldDB" id="E0UIU9"/>
<dbReference type="InterPro" id="IPR018688">
    <property type="entry name" value="PpoB2-like"/>
</dbReference>
<dbReference type="STRING" id="497965.Cyan7822_1410"/>
<dbReference type="Proteomes" id="UP000008206">
    <property type="component" value="Chromosome"/>
</dbReference>
<dbReference type="HOGENOM" id="CLU_065506_1_0_3"/>
<dbReference type="eggNOG" id="COG5486">
    <property type="taxonomic scope" value="Bacteria"/>
</dbReference>
<dbReference type="KEGG" id="cyj:Cyan7822_1410"/>
<feature type="transmembrane region" description="Helical" evidence="1">
    <location>
        <begin position="192"/>
        <end position="223"/>
    </location>
</feature>
<keyword evidence="1" id="KW-0812">Transmembrane</keyword>
<feature type="transmembrane region" description="Helical" evidence="1">
    <location>
        <begin position="57"/>
        <end position="85"/>
    </location>
</feature>
<keyword evidence="1" id="KW-1133">Transmembrane helix</keyword>
<dbReference type="RefSeq" id="WP_013321515.1">
    <property type="nucleotide sequence ID" value="NC_014501.1"/>
</dbReference>
<protein>
    <recommendedName>
        <fullName evidence="4">Metal-binding integral membrane protein-like protein</fullName>
    </recommendedName>
</protein>
<evidence type="ECO:0000256" key="1">
    <source>
        <dbReference type="SAM" id="Phobius"/>
    </source>
</evidence>
<keyword evidence="3" id="KW-1185">Reference proteome</keyword>
<dbReference type="Pfam" id="PF09948">
    <property type="entry name" value="PpoB2"/>
    <property type="match status" value="1"/>
</dbReference>
<feature type="transmembrane region" description="Helical" evidence="1">
    <location>
        <begin position="12"/>
        <end position="37"/>
    </location>
</feature>